<comment type="similarity">
    <text evidence="1">Belongs to the type-B carboxylesterase/lipase family.</text>
</comment>
<dbReference type="ESTHER" id="serl9-f8nvy7.2">
    <property type="family name" value="Fungal_carboxylesterase_lipase"/>
</dbReference>
<feature type="chain" id="PRO_5007311394" description="Carboxylesterase type B domain-containing protein" evidence="3">
    <location>
        <begin position="23"/>
        <end position="1076"/>
    </location>
</feature>
<name>F8NVY7_SERL9</name>
<dbReference type="AlphaFoldDB" id="F8NVY7"/>
<dbReference type="SUPFAM" id="SSF53474">
    <property type="entry name" value="alpha/beta-Hydrolases"/>
    <property type="match status" value="2"/>
</dbReference>
<protein>
    <recommendedName>
        <fullName evidence="4">Carboxylesterase type B domain-containing protein</fullName>
    </recommendedName>
</protein>
<evidence type="ECO:0000256" key="3">
    <source>
        <dbReference type="SAM" id="SignalP"/>
    </source>
</evidence>
<dbReference type="PROSITE" id="PS00941">
    <property type="entry name" value="CARBOXYLESTERASE_B_2"/>
    <property type="match status" value="1"/>
</dbReference>
<feature type="signal peptide" evidence="3">
    <location>
        <begin position="1"/>
        <end position="22"/>
    </location>
</feature>
<evidence type="ECO:0000256" key="1">
    <source>
        <dbReference type="ARBA" id="ARBA00005964"/>
    </source>
</evidence>
<dbReference type="PANTHER" id="PTHR11559">
    <property type="entry name" value="CARBOXYLESTERASE"/>
    <property type="match status" value="1"/>
</dbReference>
<reference evidence="5" key="1">
    <citation type="submission" date="2011-04" db="EMBL/GenBank/DDBJ databases">
        <title>Evolution of plant cell wall degrading machinery underlies the functional diversity of forest fungi.</title>
        <authorList>
            <consortium name="US DOE Joint Genome Institute (JGI-PGF)"/>
            <person name="Eastwood D.C."/>
            <person name="Floudas D."/>
            <person name="Binder M."/>
            <person name="Majcherczyk A."/>
            <person name="Schneider P."/>
            <person name="Aerts A."/>
            <person name="Asiegbu F.O."/>
            <person name="Baker S.E."/>
            <person name="Barry K."/>
            <person name="Bendiksby M."/>
            <person name="Blumentritt M."/>
            <person name="Coutinho P.M."/>
            <person name="Cullen D."/>
            <person name="Cullen D."/>
            <person name="Gathman A."/>
            <person name="Goodell B."/>
            <person name="Henrissat B."/>
            <person name="Ihrmark K."/>
            <person name="Kauserud H."/>
            <person name="Kohler A."/>
            <person name="LaButti K."/>
            <person name="Lapidus A."/>
            <person name="Lavin J.L."/>
            <person name="Lee Y.-H."/>
            <person name="Lindquist E."/>
            <person name="Lilly W."/>
            <person name="Lucas S."/>
            <person name="Morin E."/>
            <person name="Murat C."/>
            <person name="Oguiza J.A."/>
            <person name="Park J."/>
            <person name="Pisabarro A.G."/>
            <person name="Riley R."/>
            <person name="Rosling A."/>
            <person name="Salamov A."/>
            <person name="Schmidt O."/>
            <person name="Schmutz J."/>
            <person name="Skrede I."/>
            <person name="Stenlid J."/>
            <person name="Wiebenga A."/>
            <person name="Xie X."/>
            <person name="Kues U."/>
            <person name="Hibbett D.S."/>
            <person name="Hoffmeister D."/>
            <person name="Hogberg N."/>
            <person name="Martin F."/>
            <person name="Grigoriev I.V."/>
            <person name="Watkinson S.C."/>
        </authorList>
    </citation>
    <scope>NUCLEOTIDE SEQUENCE</scope>
    <source>
        <strain evidence="5">S7.9</strain>
    </source>
</reference>
<dbReference type="InterPro" id="IPR019826">
    <property type="entry name" value="Carboxylesterase_B_AS"/>
</dbReference>
<keyword evidence="3" id="KW-0732">Signal</keyword>
<dbReference type="Pfam" id="PF00135">
    <property type="entry name" value="COesterase"/>
    <property type="match status" value="2"/>
</dbReference>
<feature type="domain" description="Carboxylesterase type B" evidence="4">
    <location>
        <begin position="551"/>
        <end position="1036"/>
    </location>
</feature>
<dbReference type="HOGENOM" id="CLU_282154_0_0_1"/>
<gene>
    <name evidence="5" type="ORF">SERLADRAFT_415837</name>
</gene>
<keyword evidence="2" id="KW-0378">Hydrolase</keyword>
<dbReference type="GeneID" id="18813410"/>
<dbReference type="OrthoDB" id="408631at2759"/>
<dbReference type="GO" id="GO:0016787">
    <property type="term" value="F:hydrolase activity"/>
    <property type="evidence" value="ECO:0007669"/>
    <property type="project" value="UniProtKB-KW"/>
</dbReference>
<sequence length="1076" mass="116138">MFSIRSLLPLVLSCLLVGYGWATPVGTLAGNASSPIVDLGYAQYQGTLDTSTNITSFLSIRYAAPPIGELRWQAPQPPLATSGIQQATENPNMCYQTGFGENTTAPVSIYGYNKRDTTSTTPIASEDCLFLNVFTPGSLPTEASASGGLPVVVWIHGGGYVAGYAAEFDGADLVMDSHSGVVAVIMQYRLGAFGFLSGDEVKANGALNAGLLDQTYALEWVQKNIALFGGDPAKVTIWGESAVLINIATGAGSVLQHIVANEGNTQPPLFRGAITSSTFLPSQYYYNDRVPQSLYEQVVSISGCSSSNDSLACLRTVDANTIQTINYDLAGTGFYGTYLFVPVVDGTFIVERPSVTLAKGLANGEMLLTVGNSHEGHNFVNLNETLTITDYVAQLYPDMTSLQVQEAAYLYNNTGDALDQAIGVMGDSIFVCPTYYLLQTFAGRSWKGIFAIPPGYHGNDVAYYFNNPAPPYNNTQFITAFSESFLSFVMSLDVNTKFDPTNITPYWDEYYIGETEMLFNETEAGVPLVVPVKTKPELLERCASTSNVSGPVVDLGYAQYQGMLDPETKITSFLGMRVTGGLRWQAPQAPPAVSDIQHATVNPNMCYQTNFGNSTTNPFPVNGHHNLKRDAVSTTPIASEDCLFLKYGVLIIISVHVPGDLPSEPPASSSNGLPVVVWIHGGGYEYGYAAQYDGADLVTESHNAVVAVVIQYRLGVFGFLSSNEVKGSGALNAGLLDQAYALQWVQKNIAAFGGDPAKVTIWGESAGAGSVLQHIVAHQGNTQPPLFRGAITSSTYLPPQYYYNDSIPQTMYSDVVSYSGCSSSNDTLACLRSVDVDVLQTINFNLAESGFYGTFIFVPVVDGTFIVERPTVTLSKGLANGDMLLSVGNSHEGNTFVNTNETLTVINYISQLFPDMTSSQMQEAASLYNDSGSALDQAIDIMGDSIFVCPTYYLLETFAGRSSKGIFAIPPAYHGQDVSYYFNMVTAEGTPAPPSYNNTVFKTAFSESFLSFVVSLDVNVKFDPSNITPYWAEYAVDGTEMLFNKTETDEPVVKPVKTDPKLLERYWHSVAEMTAQ</sequence>
<evidence type="ECO:0000313" key="5">
    <source>
        <dbReference type="EMBL" id="EGO24921.1"/>
    </source>
</evidence>
<dbReference type="PROSITE" id="PS00122">
    <property type="entry name" value="CARBOXYLESTERASE_B_1"/>
    <property type="match status" value="1"/>
</dbReference>
<dbReference type="RefSeq" id="XP_007318940.1">
    <property type="nucleotide sequence ID" value="XM_007318878.1"/>
</dbReference>
<dbReference type="ESTHER" id="serl9-f8nvy7.1">
    <property type="family name" value="Fungal_carboxylesterase_lipase"/>
</dbReference>
<dbReference type="InterPro" id="IPR050309">
    <property type="entry name" value="Type-B_Carboxylest/Lipase"/>
</dbReference>
<dbReference type="Gene3D" id="3.40.50.1820">
    <property type="entry name" value="alpha/beta hydrolase"/>
    <property type="match status" value="2"/>
</dbReference>
<evidence type="ECO:0000256" key="2">
    <source>
        <dbReference type="ARBA" id="ARBA00022801"/>
    </source>
</evidence>
<dbReference type="InterPro" id="IPR002018">
    <property type="entry name" value="CarbesteraseB"/>
</dbReference>
<accession>F8NVY7</accession>
<dbReference type="KEGG" id="sla:SERLADRAFT_415837"/>
<dbReference type="InterPro" id="IPR019819">
    <property type="entry name" value="Carboxylesterase_B_CS"/>
</dbReference>
<organism>
    <name type="scientific">Serpula lacrymans var. lacrymans (strain S7.9)</name>
    <name type="common">Dry rot fungus</name>
    <dbReference type="NCBI Taxonomy" id="578457"/>
    <lineage>
        <taxon>Eukaryota</taxon>
        <taxon>Fungi</taxon>
        <taxon>Dikarya</taxon>
        <taxon>Basidiomycota</taxon>
        <taxon>Agaricomycotina</taxon>
        <taxon>Agaricomycetes</taxon>
        <taxon>Agaricomycetidae</taxon>
        <taxon>Boletales</taxon>
        <taxon>Coniophorineae</taxon>
        <taxon>Serpulaceae</taxon>
        <taxon>Serpula</taxon>
    </lineage>
</organism>
<dbReference type="Proteomes" id="UP000008064">
    <property type="component" value="Unassembled WGS sequence"/>
</dbReference>
<dbReference type="InterPro" id="IPR029058">
    <property type="entry name" value="AB_hydrolase_fold"/>
</dbReference>
<evidence type="ECO:0000259" key="4">
    <source>
        <dbReference type="Pfam" id="PF00135"/>
    </source>
</evidence>
<proteinExistence type="inferred from homology"/>
<dbReference type="EMBL" id="GL945434">
    <property type="protein sequence ID" value="EGO24921.1"/>
    <property type="molecule type" value="Genomic_DNA"/>
</dbReference>
<feature type="domain" description="Carboxylesterase type B" evidence="4">
    <location>
        <begin position="34"/>
        <end position="510"/>
    </location>
</feature>